<accession>A0A158EC50</accession>
<evidence type="ECO:0008006" key="4">
    <source>
        <dbReference type="Google" id="ProtNLM"/>
    </source>
</evidence>
<proteinExistence type="predicted"/>
<feature type="signal peptide" evidence="1">
    <location>
        <begin position="1"/>
        <end position="30"/>
    </location>
</feature>
<organism evidence="2 3">
    <name type="scientific">Caballeronia calidae</name>
    <dbReference type="NCBI Taxonomy" id="1777139"/>
    <lineage>
        <taxon>Bacteria</taxon>
        <taxon>Pseudomonadati</taxon>
        <taxon>Pseudomonadota</taxon>
        <taxon>Betaproteobacteria</taxon>
        <taxon>Burkholderiales</taxon>
        <taxon>Burkholderiaceae</taxon>
        <taxon>Caballeronia</taxon>
    </lineage>
</organism>
<evidence type="ECO:0000313" key="2">
    <source>
        <dbReference type="EMBL" id="SAL04418.1"/>
    </source>
</evidence>
<dbReference type="EMBL" id="FCOX02000063">
    <property type="protein sequence ID" value="SAL04418.1"/>
    <property type="molecule type" value="Genomic_DNA"/>
</dbReference>
<dbReference type="AlphaFoldDB" id="A0A158EC50"/>
<sequence length="70" mass="7153">MSTGQVFGKIPKRTCIKGTVAALIACVVAAASFVAVDTNEAISDAGLVLNYFLSMFAPAGTTATETNPDN</sequence>
<evidence type="ECO:0000313" key="3">
    <source>
        <dbReference type="Proteomes" id="UP000071859"/>
    </source>
</evidence>
<dbReference type="Proteomes" id="UP000071859">
    <property type="component" value="Unassembled WGS sequence"/>
</dbReference>
<feature type="chain" id="PRO_5007625045" description="Lipoprotein" evidence="1">
    <location>
        <begin position="31"/>
        <end position="70"/>
    </location>
</feature>
<reference evidence="2" key="1">
    <citation type="submission" date="2016-01" db="EMBL/GenBank/DDBJ databases">
        <authorList>
            <person name="Peeters C."/>
        </authorList>
    </citation>
    <scope>NUCLEOTIDE SEQUENCE</scope>
    <source>
        <strain evidence="2">LMG 29321</strain>
    </source>
</reference>
<protein>
    <recommendedName>
        <fullName evidence="4">Lipoprotein</fullName>
    </recommendedName>
</protein>
<comment type="caution">
    <text evidence="2">The sequence shown here is derived from an EMBL/GenBank/DDBJ whole genome shotgun (WGS) entry which is preliminary data.</text>
</comment>
<gene>
    <name evidence="2" type="ORF">AWB78_06953</name>
</gene>
<name>A0A158EC50_9BURK</name>
<evidence type="ECO:0000256" key="1">
    <source>
        <dbReference type="SAM" id="SignalP"/>
    </source>
</evidence>
<keyword evidence="3" id="KW-1185">Reference proteome</keyword>
<keyword evidence="1" id="KW-0732">Signal</keyword>
<dbReference type="RefSeq" id="WP_062611029.1">
    <property type="nucleotide sequence ID" value="NZ_FCOX02000063.1"/>
</dbReference>